<evidence type="ECO:0000256" key="1">
    <source>
        <dbReference type="RuleBase" id="RU364032"/>
    </source>
</evidence>
<keyword evidence="6" id="KW-1185">Reference proteome</keyword>
<dbReference type="Proteomes" id="UP000504606">
    <property type="component" value="Unplaced"/>
</dbReference>
<feature type="domain" description="Nrap protein" evidence="5">
    <location>
        <begin position="559"/>
        <end position="692"/>
    </location>
</feature>
<dbReference type="PANTHER" id="PTHR17972:SF0">
    <property type="entry name" value="NUCLEOLAR PROTEIN 6"/>
    <property type="match status" value="1"/>
</dbReference>
<dbReference type="CTD" id="41973"/>
<evidence type="ECO:0000259" key="4">
    <source>
        <dbReference type="Pfam" id="PF17406"/>
    </source>
</evidence>
<dbReference type="InterPro" id="IPR035371">
    <property type="entry name" value="Nrap_D6"/>
</dbReference>
<dbReference type="Pfam" id="PF17405">
    <property type="entry name" value="Nrap_D4"/>
    <property type="match status" value="1"/>
</dbReference>
<dbReference type="Pfam" id="PF17406">
    <property type="entry name" value="Nrap_D5"/>
    <property type="match status" value="1"/>
</dbReference>
<dbReference type="KEGG" id="foc:113208197"/>
<evidence type="ECO:0000259" key="2">
    <source>
        <dbReference type="Pfam" id="PF17404"/>
    </source>
</evidence>
<feature type="domain" description="Nrap protein" evidence="3">
    <location>
        <begin position="195"/>
        <end position="396"/>
    </location>
</feature>
<dbReference type="GO" id="GO:0006409">
    <property type="term" value="P:tRNA export from nucleus"/>
    <property type="evidence" value="ECO:0007669"/>
    <property type="project" value="TreeGrafter"/>
</dbReference>
<name>A0A9C6WX73_FRAOC</name>
<dbReference type="PANTHER" id="PTHR17972">
    <property type="entry name" value="NUCLEOLAR RNA-ASSOCIATED PROTEIN"/>
    <property type="match status" value="1"/>
</dbReference>
<accession>A0A9C6WX73</accession>
<dbReference type="RefSeq" id="XP_052121715.1">
    <property type="nucleotide sequence ID" value="XM_052265755.1"/>
</dbReference>
<dbReference type="InterPro" id="IPR035368">
    <property type="entry name" value="Nrap_D3"/>
</dbReference>
<dbReference type="Pfam" id="PF17407">
    <property type="entry name" value="Nrap_D6"/>
    <property type="match status" value="1"/>
</dbReference>
<dbReference type="GO" id="GO:0003723">
    <property type="term" value="F:RNA binding"/>
    <property type="evidence" value="ECO:0007669"/>
    <property type="project" value="UniProtKB-KW"/>
</dbReference>
<dbReference type="GO" id="GO:0032545">
    <property type="term" value="C:CURI complex"/>
    <property type="evidence" value="ECO:0007669"/>
    <property type="project" value="TreeGrafter"/>
</dbReference>
<dbReference type="AlphaFoldDB" id="A0A9C6WX73"/>
<evidence type="ECO:0000259" key="5">
    <source>
        <dbReference type="Pfam" id="PF17407"/>
    </source>
</evidence>
<dbReference type="InterPro" id="IPR035369">
    <property type="entry name" value="Nrap_D4"/>
</dbReference>
<dbReference type="InterPro" id="IPR005554">
    <property type="entry name" value="NOL6/Upt22"/>
</dbReference>
<dbReference type="GO" id="GO:0032040">
    <property type="term" value="C:small-subunit processome"/>
    <property type="evidence" value="ECO:0007669"/>
    <property type="project" value="TreeGrafter"/>
</dbReference>
<reference evidence="7" key="1">
    <citation type="submission" date="2025-08" db="UniProtKB">
        <authorList>
            <consortium name="RefSeq"/>
        </authorList>
    </citation>
    <scope>IDENTIFICATION</scope>
    <source>
        <tissue evidence="7">Whole organism</tissue>
    </source>
</reference>
<feature type="domain" description="Nrap protein" evidence="2">
    <location>
        <begin position="7"/>
        <end position="168"/>
    </location>
</feature>
<dbReference type="InterPro" id="IPR035370">
    <property type="entry name" value="Nrap_D5"/>
</dbReference>
<dbReference type="Pfam" id="PF17404">
    <property type="entry name" value="Nrap_D3"/>
    <property type="match status" value="1"/>
</dbReference>
<proteinExistence type="inferred from homology"/>
<comment type="subcellular location">
    <subcellularLocation>
        <location evidence="1">Nucleus</location>
        <location evidence="1">Nucleolus</location>
    </subcellularLocation>
</comment>
<protein>
    <recommendedName>
        <fullName evidence="1">Nucleolar protein 6</fullName>
    </recommendedName>
</protein>
<dbReference type="GO" id="GO:0034456">
    <property type="term" value="C:UTP-C complex"/>
    <property type="evidence" value="ECO:0007669"/>
    <property type="project" value="TreeGrafter"/>
</dbReference>
<organism evidence="6 7">
    <name type="scientific">Frankliniella occidentalis</name>
    <name type="common">Western flower thrips</name>
    <name type="synonym">Euthrips occidentalis</name>
    <dbReference type="NCBI Taxonomy" id="133901"/>
    <lineage>
        <taxon>Eukaryota</taxon>
        <taxon>Metazoa</taxon>
        <taxon>Ecdysozoa</taxon>
        <taxon>Arthropoda</taxon>
        <taxon>Hexapoda</taxon>
        <taxon>Insecta</taxon>
        <taxon>Pterygota</taxon>
        <taxon>Neoptera</taxon>
        <taxon>Paraneoptera</taxon>
        <taxon>Thysanoptera</taxon>
        <taxon>Terebrantia</taxon>
        <taxon>Thripoidea</taxon>
        <taxon>Thripidae</taxon>
        <taxon>Frankliniella</taxon>
    </lineage>
</organism>
<dbReference type="OrthoDB" id="10251401at2759"/>
<comment type="similarity">
    <text evidence="1">Belongs to the NRAP family.</text>
</comment>
<feature type="domain" description="Nrap protein" evidence="4">
    <location>
        <begin position="399"/>
        <end position="546"/>
    </location>
</feature>
<gene>
    <name evidence="7" type="primary">LOC113208197</name>
</gene>
<evidence type="ECO:0000259" key="3">
    <source>
        <dbReference type="Pfam" id="PF17405"/>
    </source>
</evidence>
<dbReference type="GO" id="GO:0006364">
    <property type="term" value="P:rRNA processing"/>
    <property type="evidence" value="ECO:0007669"/>
    <property type="project" value="TreeGrafter"/>
</dbReference>
<keyword evidence="1" id="KW-0539">Nucleus</keyword>
<dbReference type="GeneID" id="113208197"/>
<sequence length="701" mass="79295">MKPAPFYRRYDHVLCLFDMESLQKMNDTVASNEEKLDKMQFPTYLSKTLLLKNLQKGLGKRVSEFGVHMPKRASWKVTEAPAQFSGPLLIGMNLDSEHAYSIVDKGPPADTPEANDFRKFWGEKSELRRFQDGSISEAVVWLSEQSVTFSHRRIVNRIITDYILQNKLSLNPSKSVVYLADQMEEILALSQVKPSSFSYGSGEEASLAVLAALDRLSSQLRGLADLPLDISGVQGSSPVCRYADVFPPLSTVHQAGKKLTKPGENCALLRTGHRSTMAPAWIPPVEVVLQLALSGKWPDDAQAVRRVRAAFSIKVAECLRTQCGLTTQAFQNHVDVMKDGFVFRLRIAYQREPALLRQCTMPDGMIKSVDCKEARSLERETNHLPKLTSYLHGLHQLQPAFGPATCIAKRWVASHMIRWSHFPEEAVELLMASVFLNPAPFSPPAQPQIAFLRFLHLLSRTNWHLEPLVLNFNNELKRDDILDIERRFTSDRIQLPAMFIATPSDTENSLWTKEAPSLTILARVAILASQSLKVLEGCYLTETPLHTDMWKKVFRPSVDSYNLLIHLQPHMNPRRSQWIDAKVNENLQSLAPYTKSKDEKIPVTGYNPIQCYLQELEDAYSDYALFFHDVYGGSVIGVVWKPQSTEPKEFKVTHINGRELKRNNMNSSQLHLNQEALIEDFYILGDGLVTSIEHNIIAGQK</sequence>
<evidence type="ECO:0000313" key="7">
    <source>
        <dbReference type="RefSeq" id="XP_052121715.1"/>
    </source>
</evidence>
<dbReference type="Gene3D" id="3.30.70.3030">
    <property type="match status" value="1"/>
</dbReference>
<keyword evidence="1" id="KW-0694">RNA-binding</keyword>
<evidence type="ECO:0000313" key="6">
    <source>
        <dbReference type="Proteomes" id="UP000504606"/>
    </source>
</evidence>